<dbReference type="PANTHER" id="PTHR11835:SF34">
    <property type="entry name" value="ISOCITRATE DEHYDROGENASE [NAD] SUBUNIT ALPHA, MITOCHONDRIAL"/>
    <property type="match status" value="1"/>
</dbReference>
<dbReference type="AlphaFoldDB" id="A0A1B7TCY0"/>
<comment type="caution">
    <text evidence="6">The sequence shown here is derived from an EMBL/GenBank/DDBJ whole genome shotgun (WGS) entry which is preliminary data.</text>
</comment>
<dbReference type="GO" id="GO:0000287">
    <property type="term" value="F:magnesium ion binding"/>
    <property type="evidence" value="ECO:0007669"/>
    <property type="project" value="InterPro"/>
</dbReference>
<protein>
    <submittedName>
        <fullName evidence="6">Isocitrate/isopropylmalate dehydrogenase</fullName>
    </submittedName>
</protein>
<gene>
    <name evidence="6" type="ORF">HANVADRAFT_52917</name>
</gene>
<dbReference type="GO" id="GO:0051287">
    <property type="term" value="F:NAD binding"/>
    <property type="evidence" value="ECO:0007669"/>
    <property type="project" value="InterPro"/>
</dbReference>
<dbReference type="Proteomes" id="UP000092321">
    <property type="component" value="Unassembled WGS sequence"/>
</dbReference>
<evidence type="ECO:0000256" key="1">
    <source>
        <dbReference type="ARBA" id="ARBA00007769"/>
    </source>
</evidence>
<dbReference type="GO" id="GO:0005739">
    <property type="term" value="C:mitochondrion"/>
    <property type="evidence" value="ECO:0007669"/>
    <property type="project" value="TreeGrafter"/>
</dbReference>
<organism evidence="6 7">
    <name type="scientific">Hanseniaspora valbyensis NRRL Y-1626</name>
    <dbReference type="NCBI Taxonomy" id="766949"/>
    <lineage>
        <taxon>Eukaryota</taxon>
        <taxon>Fungi</taxon>
        <taxon>Dikarya</taxon>
        <taxon>Ascomycota</taxon>
        <taxon>Saccharomycotina</taxon>
        <taxon>Saccharomycetes</taxon>
        <taxon>Saccharomycodales</taxon>
        <taxon>Saccharomycodaceae</taxon>
        <taxon>Hanseniaspora</taxon>
    </lineage>
</organism>
<dbReference type="SMART" id="SM01329">
    <property type="entry name" value="Iso_dh"/>
    <property type="match status" value="1"/>
</dbReference>
<dbReference type="EMBL" id="LXPE01000015">
    <property type="protein sequence ID" value="OBA26602.1"/>
    <property type="molecule type" value="Genomic_DNA"/>
</dbReference>
<keyword evidence="2" id="KW-0479">Metal-binding</keyword>
<dbReference type="PROSITE" id="PS00470">
    <property type="entry name" value="IDH_IMDH"/>
    <property type="match status" value="1"/>
</dbReference>
<evidence type="ECO:0000313" key="6">
    <source>
        <dbReference type="EMBL" id="OBA26602.1"/>
    </source>
</evidence>
<dbReference type="GO" id="GO:0004449">
    <property type="term" value="F:isocitrate dehydrogenase (NAD+) activity"/>
    <property type="evidence" value="ECO:0007669"/>
    <property type="project" value="TreeGrafter"/>
</dbReference>
<accession>A0A1B7TCY0</accession>
<dbReference type="GO" id="GO:0006099">
    <property type="term" value="P:tricarboxylic acid cycle"/>
    <property type="evidence" value="ECO:0007669"/>
    <property type="project" value="TreeGrafter"/>
</dbReference>
<dbReference type="Pfam" id="PF00180">
    <property type="entry name" value="Iso_dh"/>
    <property type="match status" value="1"/>
</dbReference>
<sequence length="356" mass="38402">MLSSTLKNSIKSTTLKRAQSTFSTPVTVSLIEGDGIGVEITESVKRIFAKAGAPIIWEDCDVGPIIKNNNTAIPDKAVASIKKNKVALKGPLATPIGKGHRSLNLTLRQTFGLFANLRPAASIQGYDFLYKDIDFVVVRENTEGEYFGVEHQINDDNVVSIKLITSKASEKVIKFAIDQAAKIDRKKVVVVTQETVQPKTDGLFKKTGESLASYNKDIEIEFELLETYIYNSVKDPKKYHDYVVVAPNLYGDIITDLNSGLAVGSLGMTPSANIGTDVSIFEAVHGSAPDIAGKDLANPSAMLFAGCMLLEHVGLGEYSEKIKKAALATIAEGIKTGDLKGKSSNTEYTNAIIAKL</sequence>
<proteinExistence type="inferred from homology"/>
<keyword evidence="7" id="KW-1185">Reference proteome</keyword>
<evidence type="ECO:0000259" key="5">
    <source>
        <dbReference type="SMART" id="SM01329"/>
    </source>
</evidence>
<evidence type="ECO:0000256" key="3">
    <source>
        <dbReference type="ARBA" id="ARBA00022842"/>
    </source>
</evidence>
<dbReference type="PANTHER" id="PTHR11835">
    <property type="entry name" value="DECARBOXYLATING DEHYDROGENASES-ISOCITRATE, ISOPROPYLMALATE, TARTRATE"/>
    <property type="match status" value="1"/>
</dbReference>
<comment type="similarity">
    <text evidence="1">Belongs to the isocitrate and isopropylmalate dehydrogenases family.</text>
</comment>
<dbReference type="InterPro" id="IPR024084">
    <property type="entry name" value="IsoPropMal-DH-like_dom"/>
</dbReference>
<dbReference type="Gene3D" id="3.40.718.10">
    <property type="entry name" value="Isopropylmalate Dehydrogenase"/>
    <property type="match status" value="1"/>
</dbReference>
<reference evidence="7" key="1">
    <citation type="journal article" date="2016" name="Proc. Natl. Acad. Sci. U.S.A.">
        <title>Comparative genomics of biotechnologically important yeasts.</title>
        <authorList>
            <person name="Riley R."/>
            <person name="Haridas S."/>
            <person name="Wolfe K.H."/>
            <person name="Lopes M.R."/>
            <person name="Hittinger C.T."/>
            <person name="Goeker M."/>
            <person name="Salamov A.A."/>
            <person name="Wisecaver J.H."/>
            <person name="Long T.M."/>
            <person name="Calvey C.H."/>
            <person name="Aerts A.L."/>
            <person name="Barry K.W."/>
            <person name="Choi C."/>
            <person name="Clum A."/>
            <person name="Coughlan A.Y."/>
            <person name="Deshpande S."/>
            <person name="Douglass A.P."/>
            <person name="Hanson S.J."/>
            <person name="Klenk H.-P."/>
            <person name="LaButti K.M."/>
            <person name="Lapidus A."/>
            <person name="Lindquist E.A."/>
            <person name="Lipzen A.M."/>
            <person name="Meier-Kolthoff J.P."/>
            <person name="Ohm R.A."/>
            <person name="Otillar R.P."/>
            <person name="Pangilinan J.L."/>
            <person name="Peng Y."/>
            <person name="Rokas A."/>
            <person name="Rosa C.A."/>
            <person name="Scheuner C."/>
            <person name="Sibirny A.A."/>
            <person name="Slot J.C."/>
            <person name="Stielow J.B."/>
            <person name="Sun H."/>
            <person name="Kurtzman C.P."/>
            <person name="Blackwell M."/>
            <person name="Grigoriev I.V."/>
            <person name="Jeffries T.W."/>
        </authorList>
    </citation>
    <scope>NUCLEOTIDE SEQUENCE [LARGE SCALE GENOMIC DNA]</scope>
    <source>
        <strain evidence="7">NRRL Y-1626</strain>
    </source>
</reference>
<feature type="domain" description="Isopropylmalate dehydrogenase-like" evidence="5">
    <location>
        <begin position="27"/>
        <end position="352"/>
    </location>
</feature>
<keyword evidence="3" id="KW-0460">Magnesium</keyword>
<dbReference type="OrthoDB" id="10261637at2759"/>
<dbReference type="InterPro" id="IPR019818">
    <property type="entry name" value="IsoCit/isopropylmalate_DH_CS"/>
</dbReference>
<evidence type="ECO:0000256" key="4">
    <source>
        <dbReference type="ARBA" id="ARBA00023002"/>
    </source>
</evidence>
<evidence type="ECO:0000256" key="2">
    <source>
        <dbReference type="ARBA" id="ARBA00022723"/>
    </source>
</evidence>
<dbReference type="GO" id="GO:0006102">
    <property type="term" value="P:isocitrate metabolic process"/>
    <property type="evidence" value="ECO:0007669"/>
    <property type="project" value="TreeGrafter"/>
</dbReference>
<evidence type="ECO:0000313" key="7">
    <source>
        <dbReference type="Proteomes" id="UP000092321"/>
    </source>
</evidence>
<name>A0A1B7TCY0_9ASCO</name>
<dbReference type="SUPFAM" id="SSF53659">
    <property type="entry name" value="Isocitrate/Isopropylmalate dehydrogenase-like"/>
    <property type="match status" value="1"/>
</dbReference>
<keyword evidence="4" id="KW-0560">Oxidoreductase</keyword>